<evidence type="ECO:0000313" key="2">
    <source>
        <dbReference type="Proteomes" id="UP000075324"/>
    </source>
</evidence>
<organism evidence="1 2">
    <name type="scientific">Parageobacillus toebii</name>
    <dbReference type="NCBI Taxonomy" id="153151"/>
    <lineage>
        <taxon>Bacteria</taxon>
        <taxon>Bacillati</taxon>
        <taxon>Bacillota</taxon>
        <taxon>Bacilli</taxon>
        <taxon>Bacillales</taxon>
        <taxon>Anoxybacillaceae</taxon>
        <taxon>Parageobacillus</taxon>
    </lineage>
</organism>
<dbReference type="EMBL" id="LQYW01000132">
    <property type="protein sequence ID" value="KYD25719.1"/>
    <property type="molecule type" value="Genomic_DNA"/>
</dbReference>
<protein>
    <submittedName>
        <fullName evidence="1">Uncharacterized protein</fullName>
    </submittedName>
</protein>
<reference evidence="1 2" key="1">
    <citation type="submission" date="2016-01" db="EMBL/GenBank/DDBJ databases">
        <title>Draft Genome Sequences of Seven Thermophilic Sporeformers Isolated from Foods.</title>
        <authorList>
            <person name="Berendsen E.M."/>
            <person name="Wells-Bennik M.H."/>
            <person name="Krawcyk A.O."/>
            <person name="De Jong A."/>
            <person name="Holsappel S."/>
            <person name="Eijlander R.T."/>
            <person name="Kuipers O.P."/>
        </authorList>
    </citation>
    <scope>NUCLEOTIDE SEQUENCE [LARGE SCALE GENOMIC DNA]</scope>
    <source>
        <strain evidence="1 2">B4110</strain>
    </source>
</reference>
<dbReference type="Proteomes" id="UP000075324">
    <property type="component" value="Unassembled WGS sequence"/>
</dbReference>
<dbReference type="AlphaFoldDB" id="A0A150MMV6"/>
<proteinExistence type="predicted"/>
<sequence length="38" mass="4453">MRHFMSLLTGMLLSIDSIVPLPEWNVMMDNGRKEVFDE</sequence>
<name>A0A150MMV6_9BACL</name>
<accession>A0A150MMV6</accession>
<gene>
    <name evidence="1" type="ORF">B4110_2540</name>
</gene>
<evidence type="ECO:0000313" key="1">
    <source>
        <dbReference type="EMBL" id="KYD25719.1"/>
    </source>
</evidence>
<comment type="caution">
    <text evidence="1">The sequence shown here is derived from an EMBL/GenBank/DDBJ whole genome shotgun (WGS) entry which is preliminary data.</text>
</comment>